<keyword evidence="2" id="KW-1133">Transmembrane helix</keyword>
<name>A0A0C2XBI5_SERVB</name>
<evidence type="ECO:0000256" key="2">
    <source>
        <dbReference type="SAM" id="Phobius"/>
    </source>
</evidence>
<dbReference type="HOGENOM" id="CLU_1475998_0_0_1"/>
<dbReference type="OrthoDB" id="3269560at2759"/>
<evidence type="ECO:0000313" key="3">
    <source>
        <dbReference type="EMBL" id="KIM26517.1"/>
    </source>
</evidence>
<gene>
    <name evidence="3" type="ORF">M408DRAFT_330493</name>
</gene>
<feature type="transmembrane region" description="Helical" evidence="2">
    <location>
        <begin position="92"/>
        <end position="115"/>
    </location>
</feature>
<accession>A0A0C2XBI5</accession>
<evidence type="ECO:0000256" key="1">
    <source>
        <dbReference type="SAM" id="MobiDB-lite"/>
    </source>
</evidence>
<feature type="region of interest" description="Disordered" evidence="1">
    <location>
        <begin position="1"/>
        <end position="88"/>
    </location>
</feature>
<keyword evidence="2" id="KW-0812">Transmembrane</keyword>
<dbReference type="EMBL" id="KN824305">
    <property type="protein sequence ID" value="KIM26517.1"/>
    <property type="molecule type" value="Genomic_DNA"/>
</dbReference>
<reference evidence="4" key="2">
    <citation type="submission" date="2015-01" db="EMBL/GenBank/DDBJ databases">
        <title>Evolutionary Origins and Diversification of the Mycorrhizal Mutualists.</title>
        <authorList>
            <consortium name="DOE Joint Genome Institute"/>
            <consortium name="Mycorrhizal Genomics Consortium"/>
            <person name="Kohler A."/>
            <person name="Kuo A."/>
            <person name="Nagy L.G."/>
            <person name="Floudas D."/>
            <person name="Copeland A."/>
            <person name="Barry K.W."/>
            <person name="Cichocki N."/>
            <person name="Veneault-Fourrey C."/>
            <person name="LaButti K."/>
            <person name="Lindquist E.A."/>
            <person name="Lipzen A."/>
            <person name="Lundell T."/>
            <person name="Morin E."/>
            <person name="Murat C."/>
            <person name="Riley R."/>
            <person name="Ohm R."/>
            <person name="Sun H."/>
            <person name="Tunlid A."/>
            <person name="Henrissat B."/>
            <person name="Grigoriev I.V."/>
            <person name="Hibbett D.S."/>
            <person name="Martin F."/>
        </authorList>
    </citation>
    <scope>NUCLEOTIDE SEQUENCE [LARGE SCALE GENOMIC DNA]</scope>
    <source>
        <strain evidence="4">MAFF 305830</strain>
    </source>
</reference>
<reference evidence="3 4" key="1">
    <citation type="submission" date="2014-04" db="EMBL/GenBank/DDBJ databases">
        <authorList>
            <consortium name="DOE Joint Genome Institute"/>
            <person name="Kuo A."/>
            <person name="Zuccaro A."/>
            <person name="Kohler A."/>
            <person name="Nagy L.G."/>
            <person name="Floudas D."/>
            <person name="Copeland A."/>
            <person name="Barry K.W."/>
            <person name="Cichocki N."/>
            <person name="Veneault-Fourrey C."/>
            <person name="LaButti K."/>
            <person name="Lindquist E.A."/>
            <person name="Lipzen A."/>
            <person name="Lundell T."/>
            <person name="Morin E."/>
            <person name="Murat C."/>
            <person name="Sun H."/>
            <person name="Tunlid A."/>
            <person name="Henrissat B."/>
            <person name="Grigoriev I.V."/>
            <person name="Hibbett D.S."/>
            <person name="Martin F."/>
            <person name="Nordberg H.P."/>
            <person name="Cantor M.N."/>
            <person name="Hua S.X."/>
        </authorList>
    </citation>
    <scope>NUCLEOTIDE SEQUENCE [LARGE SCALE GENOMIC DNA]</scope>
    <source>
        <strain evidence="3 4">MAFF 305830</strain>
    </source>
</reference>
<dbReference type="Proteomes" id="UP000054097">
    <property type="component" value="Unassembled WGS sequence"/>
</dbReference>
<evidence type="ECO:0000313" key="4">
    <source>
        <dbReference type="Proteomes" id="UP000054097"/>
    </source>
</evidence>
<keyword evidence="4" id="KW-1185">Reference proteome</keyword>
<feature type="region of interest" description="Disordered" evidence="1">
    <location>
        <begin position="119"/>
        <end position="183"/>
    </location>
</feature>
<keyword evidence="2" id="KW-0472">Membrane</keyword>
<sequence>MSSRTPVNGVGYDPTLLADAPQITKADKQEGYNPDLLEAQPNPRATPLPSGAARNPSKSKYAGASDESNGVRHAAVSPMGQPPAKKPRSRKLLFIILGAVLLILIAVGVGVGVGVTKSRGTSTAAPGADGGPGSTTTPKPIETSTSSTDTSKPIDPTSGTGANPADGNQGGLNPDPLPTTSGK</sequence>
<protein>
    <submittedName>
        <fullName evidence="3">Uncharacterized protein</fullName>
    </submittedName>
</protein>
<proteinExistence type="predicted"/>
<feature type="compositionally biased region" description="Polar residues" evidence="1">
    <location>
        <begin position="134"/>
        <end position="161"/>
    </location>
</feature>
<organism evidence="3 4">
    <name type="scientific">Serendipita vermifera MAFF 305830</name>
    <dbReference type="NCBI Taxonomy" id="933852"/>
    <lineage>
        <taxon>Eukaryota</taxon>
        <taxon>Fungi</taxon>
        <taxon>Dikarya</taxon>
        <taxon>Basidiomycota</taxon>
        <taxon>Agaricomycotina</taxon>
        <taxon>Agaricomycetes</taxon>
        <taxon>Sebacinales</taxon>
        <taxon>Serendipitaceae</taxon>
        <taxon>Serendipita</taxon>
    </lineage>
</organism>
<dbReference type="AlphaFoldDB" id="A0A0C2XBI5"/>